<dbReference type="GO" id="GO:0005737">
    <property type="term" value="C:cytoplasm"/>
    <property type="evidence" value="ECO:0007669"/>
    <property type="project" value="UniProtKB-ARBA"/>
</dbReference>
<dbReference type="PANTHER" id="PTHR25465:SF10">
    <property type="entry name" value="TRIPARTITE MOTIF-CONTAINING PROTEIN 16-RELATED"/>
    <property type="match status" value="1"/>
</dbReference>
<dbReference type="AlphaFoldDB" id="A0A8C5Q8Y7"/>
<dbReference type="Gene3D" id="4.10.830.40">
    <property type="match status" value="1"/>
</dbReference>
<dbReference type="SMART" id="SM00449">
    <property type="entry name" value="SPRY"/>
    <property type="match status" value="1"/>
</dbReference>
<dbReference type="Gene3D" id="3.30.160.60">
    <property type="entry name" value="Classic Zinc Finger"/>
    <property type="match status" value="1"/>
</dbReference>
<dbReference type="InterPro" id="IPR000315">
    <property type="entry name" value="Znf_B-box"/>
</dbReference>
<dbReference type="InterPro" id="IPR006574">
    <property type="entry name" value="PRY"/>
</dbReference>
<dbReference type="SUPFAM" id="SSF57845">
    <property type="entry name" value="B-box zinc-binding domain"/>
    <property type="match status" value="1"/>
</dbReference>
<name>A0A8C5Q8Y7_9ANUR</name>
<feature type="compositionally biased region" description="Polar residues" evidence="6">
    <location>
        <begin position="588"/>
        <end position="601"/>
    </location>
</feature>
<evidence type="ECO:0000259" key="8">
    <source>
        <dbReference type="PROSITE" id="PS50188"/>
    </source>
</evidence>
<dbReference type="CDD" id="cd19839">
    <property type="entry name" value="Bbox1_TRIM16"/>
    <property type="match status" value="1"/>
</dbReference>
<gene>
    <name evidence="9" type="primary">TRIM16</name>
</gene>
<proteinExistence type="predicted"/>
<dbReference type="Pfam" id="PF00622">
    <property type="entry name" value="SPRY"/>
    <property type="match status" value="1"/>
</dbReference>
<dbReference type="Pfam" id="PF00643">
    <property type="entry name" value="zf-B_box"/>
    <property type="match status" value="1"/>
</dbReference>
<organism evidence="9 10">
    <name type="scientific">Leptobrachium leishanense</name>
    <name type="common">Leishan spiny toad</name>
    <dbReference type="NCBI Taxonomy" id="445787"/>
    <lineage>
        <taxon>Eukaryota</taxon>
        <taxon>Metazoa</taxon>
        <taxon>Chordata</taxon>
        <taxon>Craniata</taxon>
        <taxon>Vertebrata</taxon>
        <taxon>Euteleostomi</taxon>
        <taxon>Amphibia</taxon>
        <taxon>Batrachia</taxon>
        <taxon>Anura</taxon>
        <taxon>Pelobatoidea</taxon>
        <taxon>Megophryidae</taxon>
        <taxon>Leptobrachium</taxon>
    </lineage>
</organism>
<keyword evidence="4" id="KW-0175">Coiled coil</keyword>
<dbReference type="Pfam" id="PF13765">
    <property type="entry name" value="PRY"/>
    <property type="match status" value="1"/>
</dbReference>
<evidence type="ECO:0000256" key="1">
    <source>
        <dbReference type="ARBA" id="ARBA00022723"/>
    </source>
</evidence>
<feature type="domain" description="B30.2/SPRY" evidence="8">
    <location>
        <begin position="366"/>
        <end position="562"/>
    </location>
</feature>
<evidence type="ECO:0000256" key="5">
    <source>
        <dbReference type="PROSITE-ProRule" id="PRU00024"/>
    </source>
</evidence>
<dbReference type="Proteomes" id="UP000694569">
    <property type="component" value="Unplaced"/>
</dbReference>
<dbReference type="Gene3D" id="2.60.120.920">
    <property type="match status" value="1"/>
</dbReference>
<reference evidence="9" key="1">
    <citation type="submission" date="2025-08" db="UniProtKB">
        <authorList>
            <consortium name="Ensembl"/>
        </authorList>
    </citation>
    <scope>IDENTIFICATION</scope>
</reference>
<evidence type="ECO:0000256" key="6">
    <source>
        <dbReference type="SAM" id="MobiDB-lite"/>
    </source>
</evidence>
<dbReference type="OrthoDB" id="6270329at2759"/>
<dbReference type="GeneTree" id="ENSGT00940000161116"/>
<evidence type="ECO:0000256" key="2">
    <source>
        <dbReference type="ARBA" id="ARBA00022771"/>
    </source>
</evidence>
<feature type="region of interest" description="Disordered" evidence="6">
    <location>
        <begin position="41"/>
        <end position="77"/>
    </location>
</feature>
<dbReference type="GO" id="GO:0008270">
    <property type="term" value="F:zinc ion binding"/>
    <property type="evidence" value="ECO:0007669"/>
    <property type="project" value="UniProtKB-KW"/>
</dbReference>
<evidence type="ECO:0000256" key="3">
    <source>
        <dbReference type="ARBA" id="ARBA00022833"/>
    </source>
</evidence>
<feature type="domain" description="B box-type" evidence="7">
    <location>
        <begin position="134"/>
        <end position="174"/>
    </location>
</feature>
<dbReference type="PROSITE" id="PS50188">
    <property type="entry name" value="B302_SPRY"/>
    <property type="match status" value="1"/>
</dbReference>
<feature type="compositionally biased region" description="Low complexity" evidence="6">
    <location>
        <begin position="661"/>
        <end position="686"/>
    </location>
</feature>
<sequence length="745" mass="81742">MADADKTVKPVAKCQSCEEFSTMKLTEGNEDTATFCKSHSIPQLGALSPPPKDSAVDPAKFKSSEELKPTAANTTEEPDVDPNGVLCDFCLEKKVAAVKTCLTCMVNYCQMHLKPHLCNAKLQTHQLVDPIDDDDLRTCIVHQKALDRFCQDDSKCVCEDCAAEKHSSHTIISCVDAKKLKEVEVQKMVSEYEWKLTSAENAIIKLEANTTSIQNSVTEARTAINLQFGELQDAVKSAHSKVMDFLDKREKASINQANGIKTYLEQNCSELKKSKAKVESIARRKNESYFLQEYCEFMKATGDHTLPSVYIGLKDKLSSIQKVVAESTVKIIQMLQTSYTERLQEFAKEEELGIKTMVSAIVPPIHRMSAPEPTTREGFLKYKSNVTLDPASAHRFLRLLQDNRKASNSAPWQQPYPDHPERFENFRQVLSEESFYMGRNYFEVEFKGEVIHVGVTYTCIDRKGSESNSTITGNDFSWTLKWNGKEFSAWHSDTEILVKSEKYRRIGVYINYQRGTVAFYGVTETMTLLHQFQGKFVEPLYAAFWLPKKESWVTIISPDEMLLPPPNIVSPVEVKPPPASSEGALSRPSAQTTPAPTSSVQTAPAPTSSVQSAPAPASSVQSAPAPTSSVQSALAPTSSVQTAPAPTSSVQIAPTPTSSVQTAPATTSSVQTAPTTTSSVQTAPAPHSSVQVDSAPHSSVRAAPGPHSSAKEHTNLPKSTLSTAQVTTPSQDSSERKVTEMITTV</sequence>
<evidence type="ECO:0000256" key="4">
    <source>
        <dbReference type="ARBA" id="ARBA00023054"/>
    </source>
</evidence>
<reference evidence="9" key="2">
    <citation type="submission" date="2025-09" db="UniProtKB">
        <authorList>
            <consortium name="Ensembl"/>
        </authorList>
    </citation>
    <scope>IDENTIFICATION</scope>
</reference>
<accession>A0A8C5Q8Y7</accession>
<keyword evidence="2 5" id="KW-0863">Zinc-finger</keyword>
<keyword evidence="10" id="KW-1185">Reference proteome</keyword>
<feature type="region of interest" description="Disordered" evidence="6">
    <location>
        <begin position="573"/>
        <end position="745"/>
    </location>
</feature>
<dbReference type="SMART" id="SM00336">
    <property type="entry name" value="BBOX"/>
    <property type="match status" value="2"/>
</dbReference>
<keyword evidence="3" id="KW-0862">Zinc</keyword>
<dbReference type="InterPro" id="IPR003877">
    <property type="entry name" value="SPRY_dom"/>
</dbReference>
<dbReference type="InterPro" id="IPR043136">
    <property type="entry name" value="B30.2/SPRY_sf"/>
</dbReference>
<dbReference type="InterPro" id="IPR001870">
    <property type="entry name" value="B30.2/SPRY"/>
</dbReference>
<dbReference type="SUPFAM" id="SSF49899">
    <property type="entry name" value="Concanavalin A-like lectins/glucanases"/>
    <property type="match status" value="1"/>
</dbReference>
<dbReference type="CDD" id="cd19769">
    <property type="entry name" value="Bbox2_TRIM16-like"/>
    <property type="match status" value="1"/>
</dbReference>
<dbReference type="Pfam" id="PF25600">
    <property type="entry name" value="TRIM_CC"/>
    <property type="match status" value="1"/>
</dbReference>
<protein>
    <submittedName>
        <fullName evidence="9">Tripartite motif containing 16</fullName>
    </submittedName>
</protein>
<feature type="compositionally biased region" description="Basic and acidic residues" evidence="6">
    <location>
        <begin position="59"/>
        <end position="68"/>
    </location>
</feature>
<feature type="compositionally biased region" description="Polar residues" evidence="6">
    <location>
        <begin position="716"/>
        <end position="732"/>
    </location>
</feature>
<dbReference type="SMART" id="SM00589">
    <property type="entry name" value="PRY"/>
    <property type="match status" value="1"/>
</dbReference>
<evidence type="ECO:0000259" key="7">
    <source>
        <dbReference type="PROSITE" id="PS50119"/>
    </source>
</evidence>
<evidence type="ECO:0000313" key="10">
    <source>
        <dbReference type="Proteomes" id="UP000694569"/>
    </source>
</evidence>
<dbReference type="InterPro" id="IPR051051">
    <property type="entry name" value="E3_ubiq-ligase_TRIM/RNF"/>
</dbReference>
<dbReference type="Ensembl" id="ENSLLET00000035283.1">
    <property type="protein sequence ID" value="ENSLLEP00000033992.1"/>
    <property type="gene ID" value="ENSLLEG00000021503.1"/>
</dbReference>
<dbReference type="PANTHER" id="PTHR25465">
    <property type="entry name" value="B-BOX DOMAIN CONTAINING"/>
    <property type="match status" value="1"/>
</dbReference>
<dbReference type="InterPro" id="IPR013320">
    <property type="entry name" value="ConA-like_dom_sf"/>
</dbReference>
<dbReference type="PROSITE" id="PS50119">
    <property type="entry name" value="ZF_BBOX"/>
    <property type="match status" value="1"/>
</dbReference>
<dbReference type="InterPro" id="IPR058030">
    <property type="entry name" value="TRIM8/14/16/25/29/45/65_CC"/>
</dbReference>
<evidence type="ECO:0000313" key="9">
    <source>
        <dbReference type="Ensembl" id="ENSLLEP00000033992.1"/>
    </source>
</evidence>
<keyword evidence="1" id="KW-0479">Metal-binding</keyword>
<dbReference type="PRINTS" id="PR01407">
    <property type="entry name" value="BUTYPHLNCDUF"/>
</dbReference>
<feature type="compositionally biased region" description="Low complexity" evidence="6">
    <location>
        <begin position="602"/>
        <end position="630"/>
    </location>
</feature>
<dbReference type="InterPro" id="IPR003879">
    <property type="entry name" value="Butyrophylin_SPRY"/>
</dbReference>
<feature type="compositionally biased region" description="Polar residues" evidence="6">
    <location>
        <begin position="631"/>
        <end position="660"/>
    </location>
</feature>